<keyword evidence="3" id="KW-1185">Reference proteome</keyword>
<dbReference type="Gene3D" id="1.10.260.40">
    <property type="entry name" value="lambda repressor-like DNA-binding domains"/>
    <property type="match status" value="1"/>
</dbReference>
<name>A0ABX1PJ89_9RHOO</name>
<evidence type="ECO:0000313" key="3">
    <source>
        <dbReference type="Proteomes" id="UP000615989"/>
    </source>
</evidence>
<comment type="caution">
    <text evidence="2">The sequence shown here is derived from an EMBL/GenBank/DDBJ whole genome shotgun (WGS) entry which is preliminary data.</text>
</comment>
<dbReference type="Proteomes" id="UP000615989">
    <property type="component" value="Unassembled WGS sequence"/>
</dbReference>
<evidence type="ECO:0000259" key="1">
    <source>
        <dbReference type="PROSITE" id="PS50943"/>
    </source>
</evidence>
<organism evidence="2 3">
    <name type="scientific">Aromatoleum anaerobium</name>
    <dbReference type="NCBI Taxonomy" id="182180"/>
    <lineage>
        <taxon>Bacteria</taxon>
        <taxon>Pseudomonadati</taxon>
        <taxon>Pseudomonadota</taxon>
        <taxon>Betaproteobacteria</taxon>
        <taxon>Rhodocyclales</taxon>
        <taxon>Rhodocyclaceae</taxon>
        <taxon>Aromatoleum</taxon>
    </lineage>
</organism>
<dbReference type="PROSITE" id="PS50943">
    <property type="entry name" value="HTH_CROC1"/>
    <property type="match status" value="1"/>
</dbReference>
<dbReference type="PANTHER" id="PTHR40455">
    <property type="entry name" value="ANTITOXIN HIGA"/>
    <property type="match status" value="1"/>
</dbReference>
<reference evidence="2" key="1">
    <citation type="submission" date="2019-12" db="EMBL/GenBank/DDBJ databases">
        <title>Comparative genomics gives insights into the taxonomy of the Azoarcus-Aromatoleum group and reveals separate origins of nif in the plant-associated Azoarcus and non-plant-associated Aromatoleum sub-groups.</title>
        <authorList>
            <person name="Lafos M."/>
            <person name="Maluk M."/>
            <person name="Batista M."/>
            <person name="Junghare M."/>
            <person name="Carmona M."/>
            <person name="Faoro H."/>
            <person name="Cruz L.M."/>
            <person name="Battistoni F."/>
            <person name="De Souza E."/>
            <person name="Pedrosa F."/>
            <person name="Chen W.-M."/>
            <person name="Poole P.S."/>
            <person name="Dixon R.A."/>
            <person name="James E.K."/>
        </authorList>
    </citation>
    <scope>NUCLEOTIDE SEQUENCE</scope>
    <source>
        <strain evidence="2">LuFRes1</strain>
    </source>
</reference>
<feature type="domain" description="HTH cro/C1-type" evidence="1">
    <location>
        <begin position="81"/>
        <end position="133"/>
    </location>
</feature>
<sequence length="135" mass="15087">MSVTDVIESWAAVSDALGLGAPVRDESHYEALLAFVAEAFERFGGNESHPVFGLVSIVADRIREYEERAHPWPPMAPHEFLRQLMAERGIRQSDLPEVGSQSVVSEVLSGKRSLNLRQVKALSERFHLPMEAFVE</sequence>
<proteinExistence type="predicted"/>
<evidence type="ECO:0000313" key="2">
    <source>
        <dbReference type="EMBL" id="NMG24349.1"/>
    </source>
</evidence>
<dbReference type="RefSeq" id="WP_169117763.1">
    <property type="nucleotide sequence ID" value="NZ_WTVG02000040.1"/>
</dbReference>
<dbReference type="InterPro" id="IPR010982">
    <property type="entry name" value="Lambda_DNA-bd_dom_sf"/>
</dbReference>
<dbReference type="SUPFAM" id="SSF47413">
    <property type="entry name" value="lambda repressor-like DNA-binding domains"/>
    <property type="match status" value="1"/>
</dbReference>
<dbReference type="PANTHER" id="PTHR40455:SF1">
    <property type="entry name" value="ANTITOXIN HIGA"/>
    <property type="match status" value="1"/>
</dbReference>
<dbReference type="EMBL" id="WTVG01000012">
    <property type="protein sequence ID" value="NMG24349.1"/>
    <property type="molecule type" value="Genomic_DNA"/>
</dbReference>
<gene>
    <name evidence="2" type="ORF">GO606_06310</name>
</gene>
<dbReference type="InterPro" id="IPR039060">
    <property type="entry name" value="Antitox_HigA"/>
</dbReference>
<dbReference type="CDD" id="cd00093">
    <property type="entry name" value="HTH_XRE"/>
    <property type="match status" value="1"/>
</dbReference>
<dbReference type="InterPro" id="IPR001387">
    <property type="entry name" value="Cro/C1-type_HTH"/>
</dbReference>
<accession>A0ABX1PJ89</accession>
<dbReference type="SMART" id="SM00530">
    <property type="entry name" value="HTH_XRE"/>
    <property type="match status" value="1"/>
</dbReference>
<protein>
    <submittedName>
        <fullName evidence="2">Transcriptional regulator</fullName>
    </submittedName>
</protein>